<dbReference type="Proteomes" id="UP001162501">
    <property type="component" value="Chromosome 7"/>
</dbReference>
<gene>
    <name evidence="1" type="ORF">MRATA1EN22A_LOCUS26853</name>
</gene>
<name>A0AC60A4Q9_RANTA</name>
<dbReference type="EMBL" id="OX596091">
    <property type="protein sequence ID" value="CAN0555614.1"/>
    <property type="molecule type" value="Genomic_DNA"/>
</dbReference>
<sequence length="153" mass="16570">MVPVWFPDLAVPATRLETLLLHTTDHCSAPLAPAGVPWLHSPQKPPANPIAVPAHLPLSTKGPDPEAPPTRTRKVRILQGSQAISRHNRSPKEDITVSALEMLAEAVPSPTSRAPDVEPFRSPTSAYEQNGLCLLCREQRLQGTQLLLAAPHL</sequence>
<reference evidence="1" key="1">
    <citation type="submission" date="2023-05" db="EMBL/GenBank/DDBJ databases">
        <authorList>
            <consortium name="ELIXIR-Norway"/>
        </authorList>
    </citation>
    <scope>NUCLEOTIDE SEQUENCE</scope>
</reference>
<accession>A0AC60A4Q9</accession>
<evidence type="ECO:0000313" key="1">
    <source>
        <dbReference type="EMBL" id="CAN0555614.1"/>
    </source>
</evidence>
<evidence type="ECO:0000313" key="2">
    <source>
        <dbReference type="Proteomes" id="UP001162501"/>
    </source>
</evidence>
<proteinExistence type="predicted"/>
<organism evidence="1 2">
    <name type="scientific">Rangifer tarandus platyrhynchus</name>
    <name type="common">Svalbard reindeer</name>
    <dbReference type="NCBI Taxonomy" id="3082113"/>
    <lineage>
        <taxon>Eukaryota</taxon>
        <taxon>Metazoa</taxon>
        <taxon>Chordata</taxon>
        <taxon>Craniata</taxon>
        <taxon>Vertebrata</taxon>
        <taxon>Euteleostomi</taxon>
        <taxon>Mammalia</taxon>
        <taxon>Eutheria</taxon>
        <taxon>Laurasiatheria</taxon>
        <taxon>Artiodactyla</taxon>
        <taxon>Ruminantia</taxon>
        <taxon>Pecora</taxon>
        <taxon>Cervidae</taxon>
        <taxon>Odocoileinae</taxon>
        <taxon>Rangifer</taxon>
    </lineage>
</organism>
<reference evidence="1" key="2">
    <citation type="submission" date="2025-03" db="EMBL/GenBank/DDBJ databases">
        <authorList>
            <consortium name="ELIXIR-Norway"/>
            <consortium name="Elixir Norway"/>
        </authorList>
    </citation>
    <scope>NUCLEOTIDE SEQUENCE</scope>
</reference>
<protein>
    <submittedName>
        <fullName evidence="1">Uncharacterized protein</fullName>
    </submittedName>
</protein>